<dbReference type="Gene3D" id="1.20.144.10">
    <property type="entry name" value="Phosphatidic acid phosphatase type 2/haloperoxidase"/>
    <property type="match status" value="2"/>
</dbReference>
<dbReference type="PANTHER" id="PTHR14969">
    <property type="entry name" value="SPHINGOSINE-1-PHOSPHATE PHOSPHOHYDROLASE"/>
    <property type="match status" value="1"/>
</dbReference>
<dbReference type="Pfam" id="PF01569">
    <property type="entry name" value="PAP2"/>
    <property type="match status" value="1"/>
</dbReference>
<dbReference type="EMBL" id="UOEX01000295">
    <property type="protein sequence ID" value="VAW39688.1"/>
    <property type="molecule type" value="Genomic_DNA"/>
</dbReference>
<feature type="transmembrane region" description="Helical" evidence="1">
    <location>
        <begin position="215"/>
        <end position="234"/>
    </location>
</feature>
<dbReference type="CDD" id="cd03396">
    <property type="entry name" value="PAP2_like_6"/>
    <property type="match status" value="1"/>
</dbReference>
<feature type="transmembrane region" description="Helical" evidence="1">
    <location>
        <begin position="185"/>
        <end position="203"/>
    </location>
</feature>
<gene>
    <name evidence="3" type="ORF">MNBD_DELTA03-1415</name>
</gene>
<evidence type="ECO:0000256" key="1">
    <source>
        <dbReference type="SAM" id="Phobius"/>
    </source>
</evidence>
<feature type="transmembrane region" description="Helical" evidence="1">
    <location>
        <begin position="160"/>
        <end position="178"/>
    </location>
</feature>
<feature type="transmembrane region" description="Helical" evidence="1">
    <location>
        <begin position="107"/>
        <end position="125"/>
    </location>
</feature>
<protein>
    <recommendedName>
        <fullName evidence="2">Phosphatidic acid phosphatase type 2/haloperoxidase domain-containing protein</fullName>
    </recommendedName>
</protein>
<keyword evidence="1" id="KW-0812">Transmembrane</keyword>
<name>A0A3B0V7S8_9ZZZZ</name>
<dbReference type="InterPro" id="IPR000326">
    <property type="entry name" value="PAP2/HPO"/>
</dbReference>
<feature type="transmembrane region" description="Helical" evidence="1">
    <location>
        <begin position="77"/>
        <end position="95"/>
    </location>
</feature>
<feature type="domain" description="Phosphatidic acid phosphatase type 2/haloperoxidase" evidence="2">
    <location>
        <begin position="108"/>
        <end position="230"/>
    </location>
</feature>
<dbReference type="InterPro" id="IPR036938">
    <property type="entry name" value="PAP2/HPO_sf"/>
</dbReference>
<evidence type="ECO:0000313" key="3">
    <source>
        <dbReference type="EMBL" id="VAW39688.1"/>
    </source>
</evidence>
<dbReference type="SUPFAM" id="SSF48317">
    <property type="entry name" value="Acid phosphatase/Vanadium-dependent haloperoxidase"/>
    <property type="match status" value="1"/>
</dbReference>
<dbReference type="PANTHER" id="PTHR14969:SF13">
    <property type="entry name" value="AT30094P"/>
    <property type="match status" value="1"/>
</dbReference>
<dbReference type="AlphaFoldDB" id="A0A3B0V7S8"/>
<keyword evidence="1" id="KW-1133">Transmembrane helix</keyword>
<proteinExistence type="predicted"/>
<dbReference type="SMART" id="SM00014">
    <property type="entry name" value="acidPPc"/>
    <property type="match status" value="1"/>
</dbReference>
<sequence length="255" mass="28949">MTRQELKQTPEEGDYSRYWRPDIIVVLSILIVGSLLCRVFFLDKTVAEWFYHPMGLSAAWPYGRLQPWRFLNSADKLLTLLLSAIALGALAISFLKSGARLWRRRAVFIIVSMLIGPGLIVNICLKDHWGRPRPEQVKEFGGRLDFKPLLVRGTGGQGHSFPSGHASIAYEFLVFFFIWRRRRPWALAALTGGLGLGLMMSVARMAAGAHFLSDVLWSGGITFIVSWVLYYFVFRIPEHEDRQFQVSAPRTPCCT</sequence>
<keyword evidence="1" id="KW-0472">Membrane</keyword>
<evidence type="ECO:0000259" key="2">
    <source>
        <dbReference type="SMART" id="SM00014"/>
    </source>
</evidence>
<accession>A0A3B0V7S8</accession>
<organism evidence="3">
    <name type="scientific">hydrothermal vent metagenome</name>
    <dbReference type="NCBI Taxonomy" id="652676"/>
    <lineage>
        <taxon>unclassified sequences</taxon>
        <taxon>metagenomes</taxon>
        <taxon>ecological metagenomes</taxon>
    </lineage>
</organism>
<reference evidence="3" key="1">
    <citation type="submission" date="2018-06" db="EMBL/GenBank/DDBJ databases">
        <authorList>
            <person name="Zhirakovskaya E."/>
        </authorList>
    </citation>
    <scope>NUCLEOTIDE SEQUENCE</scope>
</reference>
<feature type="transmembrane region" description="Helical" evidence="1">
    <location>
        <begin position="21"/>
        <end position="41"/>
    </location>
</feature>